<feature type="compositionally biased region" description="Basic and acidic residues" evidence="8">
    <location>
        <begin position="1063"/>
        <end position="1089"/>
    </location>
</feature>
<feature type="repeat" description="TPR" evidence="7">
    <location>
        <begin position="527"/>
        <end position="560"/>
    </location>
</feature>
<keyword evidence="5 7" id="KW-0802">TPR repeat</keyword>
<feature type="domain" description="Clu" evidence="9">
    <location>
        <begin position="1"/>
        <end position="248"/>
    </location>
</feature>
<dbReference type="PROSITE" id="PS50005">
    <property type="entry name" value="TPR"/>
    <property type="match status" value="1"/>
</dbReference>
<feature type="compositionally biased region" description="Polar residues" evidence="8">
    <location>
        <begin position="832"/>
        <end position="854"/>
    </location>
</feature>
<dbReference type="PROSITE" id="PS51823">
    <property type="entry name" value="CLU"/>
    <property type="match status" value="1"/>
</dbReference>
<feature type="compositionally biased region" description="Basic and acidic residues" evidence="8">
    <location>
        <begin position="1031"/>
        <end position="1046"/>
    </location>
</feature>
<dbReference type="GO" id="GO:0003729">
    <property type="term" value="F:mRNA binding"/>
    <property type="evidence" value="ECO:0007669"/>
    <property type="project" value="UniProtKB-ARBA"/>
</dbReference>
<proteinExistence type="predicted"/>
<dbReference type="GO" id="GO:0005829">
    <property type="term" value="C:cytosol"/>
    <property type="evidence" value="ECO:0007669"/>
    <property type="project" value="UniProtKB-SubCell"/>
</dbReference>
<dbReference type="InterPro" id="IPR033646">
    <property type="entry name" value="CLU-central"/>
</dbReference>
<evidence type="ECO:0000256" key="5">
    <source>
        <dbReference type="ARBA" id="ARBA00022803"/>
    </source>
</evidence>
<dbReference type="SUPFAM" id="SSF48452">
    <property type="entry name" value="TPR-like"/>
    <property type="match status" value="2"/>
</dbReference>
<dbReference type="FunFam" id="1.25.40.10:FF:000024">
    <property type="entry name" value="Tetratricopeptide repeat (TPR)-like superfamily protein"/>
    <property type="match status" value="1"/>
</dbReference>
<dbReference type="PANTHER" id="PTHR12601">
    <property type="entry name" value="EUKARYOTIC TRANSLATION INITIATION FACTOR 3 SUBUNIT EIF-3"/>
    <property type="match status" value="1"/>
</dbReference>
<evidence type="ECO:0000256" key="4">
    <source>
        <dbReference type="ARBA" id="ARBA00022737"/>
    </source>
</evidence>
<feature type="compositionally biased region" description="Polar residues" evidence="8">
    <location>
        <begin position="1341"/>
        <end position="1358"/>
    </location>
</feature>
<feature type="compositionally biased region" description="Acidic residues" evidence="8">
    <location>
        <begin position="877"/>
        <end position="888"/>
    </location>
</feature>
<dbReference type="Pfam" id="PF13424">
    <property type="entry name" value="TPR_12"/>
    <property type="match status" value="2"/>
</dbReference>
<evidence type="ECO:0000313" key="10">
    <source>
        <dbReference type="EMBL" id="CAD1827829.1"/>
    </source>
</evidence>
<feature type="compositionally biased region" description="Basic and acidic residues" evidence="8">
    <location>
        <begin position="1116"/>
        <end position="1148"/>
    </location>
</feature>
<feature type="compositionally biased region" description="Acidic residues" evidence="8">
    <location>
        <begin position="1435"/>
        <end position="1446"/>
    </location>
</feature>
<dbReference type="InterPro" id="IPR027523">
    <property type="entry name" value="CLU_prot"/>
</dbReference>
<feature type="compositionally biased region" description="Low complexity" evidence="8">
    <location>
        <begin position="960"/>
        <end position="974"/>
    </location>
</feature>
<dbReference type="InterPro" id="IPR011990">
    <property type="entry name" value="TPR-like_helical_dom_sf"/>
</dbReference>
<dbReference type="SMART" id="SM00028">
    <property type="entry name" value="TPR"/>
    <property type="match status" value="3"/>
</dbReference>
<feature type="compositionally biased region" description="Basic and acidic residues" evidence="8">
    <location>
        <begin position="1174"/>
        <end position="1192"/>
    </location>
</feature>
<dbReference type="CDD" id="cd15466">
    <property type="entry name" value="CLU-central"/>
    <property type="match status" value="1"/>
</dbReference>
<dbReference type="EMBL" id="LR862146">
    <property type="protein sequence ID" value="CAD1827829.1"/>
    <property type="molecule type" value="Genomic_DNA"/>
</dbReference>
<feature type="region of interest" description="Disordered" evidence="8">
    <location>
        <begin position="820"/>
        <end position="1210"/>
    </location>
</feature>
<evidence type="ECO:0000256" key="6">
    <source>
        <dbReference type="ARBA" id="ARBA00023242"/>
    </source>
</evidence>
<comment type="subcellular location">
    <subcellularLocation>
        <location evidence="2">Cytoplasm</location>
        <location evidence="2">Cytosol</location>
    </subcellularLocation>
    <subcellularLocation>
        <location evidence="1">Nucleus</location>
    </subcellularLocation>
</comment>
<feature type="compositionally biased region" description="Basic and acidic residues" evidence="8">
    <location>
        <begin position="1362"/>
        <end position="1382"/>
    </location>
</feature>
<name>A0A6V7PAH3_ANACO</name>
<dbReference type="Pfam" id="PF12807">
    <property type="entry name" value="eIF3_p135"/>
    <property type="match status" value="1"/>
</dbReference>
<sequence>MPCKTAEERQVRDRKAFLLHSLFVDVAVFKAVAAIQKLVVGNHCFHETSNGSFDSVFYEEQVGDLRIKVMRDKADASAKLDVKLDGSETLQISGDELARRNLLKGITADESATVHDTATLGVVVVRHCGYTAVVQVPVEAGSEGAIITEQDIDIEDQPEGGSNALNVNSLRMSLHQSSTQPAGGLHRSQNAEIEDMQSSKSFVRKVLTDSLMKLEGESKRETRSIRWELGACWVQHLQNQASEKTDSKKSDDTKVEPTVKGLGKQFGQLKEIKKKVEDKGGKTNIARENSSPTGDDANKTCGAKSANSKEDKEMLLRKVLPEAAFLRLKESETGLHDKVELADKLPHIQSLCVHEMIVRAFKHILQAVVAAVEDINDMAGSIASCLNILLGSSPAENVDCNSEDDTNLKQKWLEIFLEKRFGWRWKDEYSLDLRKYAILRGLCHKVGFELVTRDYDMDTPYPFRKSDIISMVPVYKHVACSSADGRTLLESSKTSLDKGKLDDAVNYGTKALAKLVAVCGPYHRMTAGAYSLLAVVLYHTGDFNQATIYQQKALDINERELGLDHPDTMKSYGDLAVFYYRLQHTELALKYVNRALYLLHLTCGPSHPNTAATYINVAMMEEGLGNVHVALRYLHEALKCNQRLLGADHIQTAASYHAIAIALSLMEAYSLSVQHEQTTLRILQAKLGSEDLRTQDAAAWLEYFESKVVEQQEAARNGTPKPDASIASKGHLSKKLLKDFNYKSIAFFKQQFWRLSTGAVAPSTKKDRKLSCLIYHHMSICYCVSDLLDYINPDAELKAREIQKKQARAKIKNKIDQNQWETVEDEDHGDTTSKQDSSWMSNSNDKENSTQIQPVETKDEKLSPTIIHVTQLSSQDDFTEEDTSDEGWQEAVPKNRSLASRKTNASARRPSLAKINTNALNGAENGKYRGRRPSGFSPRVSPSEVAPTAASNSVTKKLAKSSSFTSKASTPVSSNNTEKSGNAKSAPASPASSVAVKSSNSSTVPVAVQSARKTLSYKEVALAAPGTLAKTIEDDSPKEKDSKEQDGLIATKPASDLTPNFSNEEKTIPSLDKTDCPVQEEKDVEKVNNEEIDTSPEVVAAPQVPKTEDEALGSKSENKEALEVSNEKASDPETISLEDKVDTGKANEADSSPLEETLISPKSDSSASVEDEKEENRSENDKSLPTEGKGNEDIVGVAKEPSSKLSATAPPFNPSISPVFGSVAIPGFKEHGGILPPPVNIPPMLSVPVRKHPHQSATARVPYGPRLAGGYNNRSGHRGPRNKPLLPNCEVFADGSCFPPRVMNPNAVEFVPGQPWIPNGYTVVSPNGAPLSPHGLPPSPNSLVTSPTPLPSEVSTNSEVDDGGKDNNDKVDEESPKEKQNLEVEEPLEVKVGNVEGDLSVTPSASPSEDIVVEKEATDSSTAVMEKSKSWADYSDGEAEAVEVSS</sequence>
<feature type="region of interest" description="Disordered" evidence="8">
    <location>
        <begin position="1328"/>
        <end position="1446"/>
    </location>
</feature>
<dbReference type="InterPro" id="IPR019734">
    <property type="entry name" value="TPR_rpt"/>
</dbReference>
<dbReference type="InterPro" id="IPR025697">
    <property type="entry name" value="CLU_dom"/>
</dbReference>
<dbReference type="PANTHER" id="PTHR12601:SF39">
    <property type="entry name" value="PROTEIN REDUCED CHLOROPLAST COVERAGE 2"/>
    <property type="match status" value="1"/>
</dbReference>
<protein>
    <recommendedName>
        <fullName evidence="9">Clu domain-containing protein</fullName>
    </recommendedName>
</protein>
<evidence type="ECO:0000256" key="3">
    <source>
        <dbReference type="ARBA" id="ARBA00022490"/>
    </source>
</evidence>
<keyword evidence="6" id="KW-0539">Nucleus</keyword>
<evidence type="ECO:0000256" key="1">
    <source>
        <dbReference type="ARBA" id="ARBA00004123"/>
    </source>
</evidence>
<evidence type="ECO:0000256" key="2">
    <source>
        <dbReference type="ARBA" id="ARBA00004514"/>
    </source>
</evidence>
<accession>A0A6V7PAH3</accession>
<reference evidence="10" key="1">
    <citation type="submission" date="2020-07" db="EMBL/GenBank/DDBJ databases">
        <authorList>
            <person name="Lin J."/>
        </authorList>
    </citation>
    <scope>NUCLEOTIDE SEQUENCE</scope>
</reference>
<keyword evidence="4" id="KW-0677">Repeat</keyword>
<gene>
    <name evidence="10" type="ORF">CB5_LOCUS11040</name>
</gene>
<feature type="compositionally biased region" description="Low complexity" evidence="8">
    <location>
        <begin position="982"/>
        <end position="1002"/>
    </location>
</feature>
<evidence type="ECO:0000259" key="9">
    <source>
        <dbReference type="PROSITE" id="PS51823"/>
    </source>
</evidence>
<evidence type="ECO:0000256" key="8">
    <source>
        <dbReference type="SAM" id="MobiDB-lite"/>
    </source>
</evidence>
<keyword evidence="3" id="KW-0963">Cytoplasm</keyword>
<organism evidence="10">
    <name type="scientific">Ananas comosus var. bracteatus</name>
    <name type="common">red pineapple</name>
    <dbReference type="NCBI Taxonomy" id="296719"/>
    <lineage>
        <taxon>Eukaryota</taxon>
        <taxon>Viridiplantae</taxon>
        <taxon>Streptophyta</taxon>
        <taxon>Embryophyta</taxon>
        <taxon>Tracheophyta</taxon>
        <taxon>Spermatophyta</taxon>
        <taxon>Magnoliopsida</taxon>
        <taxon>Liliopsida</taxon>
        <taxon>Poales</taxon>
        <taxon>Bromeliaceae</taxon>
        <taxon>Bromelioideae</taxon>
        <taxon>Ananas</taxon>
    </lineage>
</organism>
<evidence type="ECO:0000256" key="7">
    <source>
        <dbReference type="PROSITE-ProRule" id="PRU00339"/>
    </source>
</evidence>
<feature type="compositionally biased region" description="Polar residues" evidence="8">
    <location>
        <begin position="897"/>
        <end position="906"/>
    </location>
</feature>
<dbReference type="Gene3D" id="1.25.40.10">
    <property type="entry name" value="Tetratricopeptide repeat domain"/>
    <property type="match status" value="1"/>
</dbReference>
<feature type="region of interest" description="Disordered" evidence="8">
    <location>
        <begin position="277"/>
        <end position="309"/>
    </location>
</feature>
<dbReference type="GO" id="GO:0019750">
    <property type="term" value="P:chloroplast localization"/>
    <property type="evidence" value="ECO:0007669"/>
    <property type="project" value="UniProtKB-ARBA"/>
</dbReference>
<dbReference type="GO" id="GO:0005634">
    <property type="term" value="C:nucleus"/>
    <property type="evidence" value="ECO:0007669"/>
    <property type="project" value="UniProtKB-SubCell"/>
</dbReference>